<name>A0A8B6EGE8_MYTGA</name>
<feature type="coiled-coil region" evidence="1">
    <location>
        <begin position="395"/>
        <end position="422"/>
    </location>
</feature>
<dbReference type="GO" id="GO:0051959">
    <property type="term" value="F:dynein light intermediate chain binding"/>
    <property type="evidence" value="ECO:0007669"/>
    <property type="project" value="InterPro"/>
</dbReference>
<proteinExistence type="predicted"/>
<protein>
    <submittedName>
        <fullName evidence="3">Dynein heavy chain, axonemal</fullName>
    </submittedName>
</protein>
<dbReference type="GO" id="GO:0007018">
    <property type="term" value="P:microtubule-based movement"/>
    <property type="evidence" value="ECO:0007669"/>
    <property type="project" value="InterPro"/>
</dbReference>
<evidence type="ECO:0000259" key="2">
    <source>
        <dbReference type="Pfam" id="PF08385"/>
    </source>
</evidence>
<evidence type="ECO:0000256" key="1">
    <source>
        <dbReference type="SAM" id="Coils"/>
    </source>
</evidence>
<dbReference type="OrthoDB" id="10251809at2759"/>
<dbReference type="GO" id="GO:0045505">
    <property type="term" value="F:dynein intermediate chain binding"/>
    <property type="evidence" value="ECO:0007669"/>
    <property type="project" value="InterPro"/>
</dbReference>
<evidence type="ECO:0000313" key="3">
    <source>
        <dbReference type="EMBL" id="VDI33134.1"/>
    </source>
</evidence>
<dbReference type="InterPro" id="IPR013594">
    <property type="entry name" value="Dynein_heavy_tail"/>
</dbReference>
<keyword evidence="4" id="KW-1185">Reference proteome</keyword>
<reference evidence="3" key="1">
    <citation type="submission" date="2018-11" db="EMBL/GenBank/DDBJ databases">
        <authorList>
            <person name="Alioto T."/>
            <person name="Alioto T."/>
        </authorList>
    </citation>
    <scope>NUCLEOTIDE SEQUENCE</scope>
</reference>
<comment type="caution">
    <text evidence="3">The sequence shown here is derived from an EMBL/GenBank/DDBJ whole genome shotgun (WGS) entry which is preliminary data.</text>
</comment>
<dbReference type="InterPro" id="IPR026983">
    <property type="entry name" value="DHC"/>
</dbReference>
<gene>
    <name evidence="3" type="ORF">MGAL_10B027652</name>
</gene>
<organism evidence="3 4">
    <name type="scientific">Mytilus galloprovincialis</name>
    <name type="common">Mediterranean mussel</name>
    <dbReference type="NCBI Taxonomy" id="29158"/>
    <lineage>
        <taxon>Eukaryota</taxon>
        <taxon>Metazoa</taxon>
        <taxon>Spiralia</taxon>
        <taxon>Lophotrochozoa</taxon>
        <taxon>Mollusca</taxon>
        <taxon>Bivalvia</taxon>
        <taxon>Autobranchia</taxon>
        <taxon>Pteriomorphia</taxon>
        <taxon>Mytilida</taxon>
        <taxon>Mytiloidea</taxon>
        <taxon>Mytilidae</taxon>
        <taxon>Mytilinae</taxon>
        <taxon>Mytilus</taxon>
    </lineage>
</organism>
<dbReference type="PANTHER" id="PTHR22878">
    <property type="entry name" value="DYNEIN HEAVY CHAIN 6, AXONEMAL-LIKE-RELATED"/>
    <property type="match status" value="1"/>
</dbReference>
<dbReference type="Proteomes" id="UP000596742">
    <property type="component" value="Unassembled WGS sequence"/>
</dbReference>
<evidence type="ECO:0000313" key="4">
    <source>
        <dbReference type="Proteomes" id="UP000596742"/>
    </source>
</evidence>
<dbReference type="Pfam" id="PF08385">
    <property type="entry name" value="DHC_N1"/>
    <property type="match status" value="1"/>
</dbReference>
<dbReference type="PANTHER" id="PTHR22878:SF63">
    <property type="entry name" value="DYNEIN AXONEMAL HEAVY CHAIN 10"/>
    <property type="match status" value="1"/>
</dbReference>
<feature type="non-terminal residue" evidence="3">
    <location>
        <position position="1"/>
    </location>
</feature>
<keyword evidence="1" id="KW-0175">Coiled coil</keyword>
<feature type="domain" description="Dynein heavy chain tail" evidence="2">
    <location>
        <begin position="2"/>
        <end position="387"/>
    </location>
</feature>
<dbReference type="AlphaFoldDB" id="A0A8B6EGE8"/>
<accession>A0A8B6EGE8</accession>
<dbReference type="GO" id="GO:0030286">
    <property type="term" value="C:dynein complex"/>
    <property type="evidence" value="ECO:0007669"/>
    <property type="project" value="InterPro"/>
</dbReference>
<sequence length="687" mass="79768">MLQQWESSYMEVRAKIEASGRDQRWEFNKNDLFKDTKHMAEICQNLYDVAQVIEEFKNIFGPELEAVTGDPKRIEEVLVRVGNLVKPLEDVTFDPFVDKHKSAWNNVMAQFNMDVKAIDNEANNFIDDSFRSLRSAEGAFDMLLKFKHIRSRAAINARLMQKFEDILKQFEKEVATMEDLFHDGTDVPALYKNHPPVAGSIFWERSLFHRMKHTIVRFLTMDEMMEGKEGVDAKEKYARIGREMWSYEKYKFARWVEESEPKLKQLIKRNLLIKPSHQPKEADTEGLEIKYVVDFDPKLGEIIAETRYMEQLGYLVPEQCRNVALQEEKYIKYVDGLQHMLDSYHNLLGSLDQAETELLQDHMRQLRRVIRPGSKLLNWSSLGISDFVQKSSAAIAKFESLVNQIKKNAKDINQRLVMIENANLFKAPAQKYPDTLPSCKEYFENVEQERAKDFEILARKYRAIGPLLTKMEGLVVHTNSGRSAKLSAYYSHWERKVFDSLNKLILNNLRKFELALRTDKPLFQVETLLAAPDVVLHPQANEVYKLTLQCVRDCVEGTKLFVRWMNSTCIETPPQKVEGEDEAFVFSFFSDISVNPVVIDFVQTIQNNIKEGSDSRGFDDDKLQYYYKTIDEIDLQPLVKDQECVRLHMGPLASSVKDNAKQWIACLGKILRDSAKESLFKIRDDLD</sequence>
<dbReference type="EMBL" id="UYJE01005010">
    <property type="protein sequence ID" value="VDI33134.1"/>
    <property type="molecule type" value="Genomic_DNA"/>
</dbReference>